<gene>
    <name evidence="1" type="ORF">DPMN_148047</name>
</gene>
<evidence type="ECO:0000313" key="2">
    <source>
        <dbReference type="Proteomes" id="UP000828390"/>
    </source>
</evidence>
<dbReference type="EMBL" id="JAIWYP010000007">
    <property type="protein sequence ID" value="KAH3794513.1"/>
    <property type="molecule type" value="Genomic_DNA"/>
</dbReference>
<reference evidence="1" key="1">
    <citation type="journal article" date="2019" name="bioRxiv">
        <title>The Genome of the Zebra Mussel, Dreissena polymorpha: A Resource for Invasive Species Research.</title>
        <authorList>
            <person name="McCartney M.A."/>
            <person name="Auch B."/>
            <person name="Kono T."/>
            <person name="Mallez S."/>
            <person name="Zhang Y."/>
            <person name="Obille A."/>
            <person name="Becker A."/>
            <person name="Abrahante J.E."/>
            <person name="Garbe J."/>
            <person name="Badalamenti J.P."/>
            <person name="Herman A."/>
            <person name="Mangelson H."/>
            <person name="Liachko I."/>
            <person name="Sullivan S."/>
            <person name="Sone E.D."/>
            <person name="Koren S."/>
            <person name="Silverstein K.A.T."/>
            <person name="Beckman K.B."/>
            <person name="Gohl D.M."/>
        </authorList>
    </citation>
    <scope>NUCLEOTIDE SEQUENCE</scope>
    <source>
        <strain evidence="1">Duluth1</strain>
        <tissue evidence="1">Whole animal</tissue>
    </source>
</reference>
<reference evidence="1" key="2">
    <citation type="submission" date="2020-11" db="EMBL/GenBank/DDBJ databases">
        <authorList>
            <person name="McCartney M.A."/>
            <person name="Auch B."/>
            <person name="Kono T."/>
            <person name="Mallez S."/>
            <person name="Becker A."/>
            <person name="Gohl D.M."/>
            <person name="Silverstein K.A.T."/>
            <person name="Koren S."/>
            <person name="Bechman K.B."/>
            <person name="Herman A."/>
            <person name="Abrahante J.E."/>
            <person name="Garbe J."/>
        </authorList>
    </citation>
    <scope>NUCLEOTIDE SEQUENCE</scope>
    <source>
        <strain evidence="1">Duluth1</strain>
        <tissue evidence="1">Whole animal</tissue>
    </source>
</reference>
<dbReference type="AlphaFoldDB" id="A0A9D4F9B2"/>
<evidence type="ECO:0000313" key="1">
    <source>
        <dbReference type="EMBL" id="KAH3794513.1"/>
    </source>
</evidence>
<organism evidence="1 2">
    <name type="scientific">Dreissena polymorpha</name>
    <name type="common">Zebra mussel</name>
    <name type="synonym">Mytilus polymorpha</name>
    <dbReference type="NCBI Taxonomy" id="45954"/>
    <lineage>
        <taxon>Eukaryota</taxon>
        <taxon>Metazoa</taxon>
        <taxon>Spiralia</taxon>
        <taxon>Lophotrochozoa</taxon>
        <taxon>Mollusca</taxon>
        <taxon>Bivalvia</taxon>
        <taxon>Autobranchia</taxon>
        <taxon>Heteroconchia</taxon>
        <taxon>Euheterodonta</taxon>
        <taxon>Imparidentia</taxon>
        <taxon>Neoheterodontei</taxon>
        <taxon>Myida</taxon>
        <taxon>Dreissenoidea</taxon>
        <taxon>Dreissenidae</taxon>
        <taxon>Dreissena</taxon>
    </lineage>
</organism>
<protein>
    <submittedName>
        <fullName evidence="1">Uncharacterized protein</fullName>
    </submittedName>
</protein>
<keyword evidence="2" id="KW-1185">Reference proteome</keyword>
<dbReference type="Proteomes" id="UP000828390">
    <property type="component" value="Unassembled WGS sequence"/>
</dbReference>
<proteinExistence type="predicted"/>
<sequence length="123" mass="14140">MEYQLEVGGYFLIGPPGVDKEHLLGRPHVVLNTPLLDEAANPGLFTQKKYIDLLKKSIRIRRSIAYIEHTTNEFVRNMTEAIIAIPESLMVTVKYDSWLYLTYHKARLFLQDMLQCTASPSRS</sequence>
<accession>A0A9D4F9B2</accession>
<name>A0A9D4F9B2_DREPO</name>
<comment type="caution">
    <text evidence="1">The sequence shown here is derived from an EMBL/GenBank/DDBJ whole genome shotgun (WGS) entry which is preliminary data.</text>
</comment>